<evidence type="ECO:0000256" key="4">
    <source>
        <dbReference type="ARBA" id="ARBA00022692"/>
    </source>
</evidence>
<feature type="transmembrane region" description="Helical" evidence="9">
    <location>
        <begin position="34"/>
        <end position="54"/>
    </location>
</feature>
<feature type="domain" description="Acyltransferase 3" evidence="10">
    <location>
        <begin position="7"/>
        <end position="340"/>
    </location>
</feature>
<dbReference type="CDD" id="cd01840">
    <property type="entry name" value="SGNH_hydrolase_yrhL_like"/>
    <property type="match status" value="1"/>
</dbReference>
<dbReference type="GO" id="GO:0016747">
    <property type="term" value="F:acyltransferase activity, transferring groups other than amino-acyl groups"/>
    <property type="evidence" value="ECO:0007669"/>
    <property type="project" value="InterPro"/>
</dbReference>
<dbReference type="PANTHER" id="PTHR23028:SF53">
    <property type="entry name" value="ACYL_TRANSF_3 DOMAIN-CONTAINING PROTEIN"/>
    <property type="match status" value="1"/>
</dbReference>
<keyword evidence="4 9" id="KW-0812">Transmembrane</keyword>
<feature type="region of interest" description="Disordered" evidence="8">
    <location>
        <begin position="422"/>
        <end position="446"/>
    </location>
</feature>
<dbReference type="Proteomes" id="UP000011912">
    <property type="component" value="Unassembled WGS sequence"/>
</dbReference>
<keyword evidence="7 11" id="KW-0012">Acyltransferase</keyword>
<evidence type="ECO:0000256" key="2">
    <source>
        <dbReference type="ARBA" id="ARBA00022475"/>
    </source>
</evidence>
<keyword evidence="6 9" id="KW-0472">Membrane</keyword>
<keyword evidence="5 9" id="KW-1133">Transmembrane helix</keyword>
<feature type="transmembrane region" description="Helical" evidence="9">
    <location>
        <begin position="326"/>
        <end position="344"/>
    </location>
</feature>
<dbReference type="PANTHER" id="PTHR23028">
    <property type="entry name" value="ACETYLTRANSFERASE"/>
    <property type="match status" value="1"/>
</dbReference>
<evidence type="ECO:0000256" key="7">
    <source>
        <dbReference type="ARBA" id="ARBA00023315"/>
    </source>
</evidence>
<dbReference type="SUPFAM" id="SSF52266">
    <property type="entry name" value="SGNH hydrolase"/>
    <property type="match status" value="1"/>
</dbReference>
<evidence type="ECO:0000256" key="3">
    <source>
        <dbReference type="ARBA" id="ARBA00022679"/>
    </source>
</evidence>
<organism evidence="11 12">
    <name type="scientific">Ligilactobacillus saerimneri 30a</name>
    <dbReference type="NCBI Taxonomy" id="1227363"/>
    <lineage>
        <taxon>Bacteria</taxon>
        <taxon>Bacillati</taxon>
        <taxon>Bacillota</taxon>
        <taxon>Bacilli</taxon>
        <taxon>Lactobacillales</taxon>
        <taxon>Lactobacillaceae</taxon>
        <taxon>Ligilactobacillus</taxon>
    </lineage>
</organism>
<accession>M5J5V4</accession>
<dbReference type="InterPro" id="IPR050879">
    <property type="entry name" value="Acyltransferase_3"/>
</dbReference>
<dbReference type="InterPro" id="IPR036514">
    <property type="entry name" value="SGNH_hydro_sf"/>
</dbReference>
<gene>
    <name evidence="11" type="ORF">D271_06845</name>
</gene>
<feature type="transmembrane region" description="Helical" evidence="9">
    <location>
        <begin position="75"/>
        <end position="93"/>
    </location>
</feature>
<protein>
    <submittedName>
        <fullName evidence="11">Acyltransferase</fullName>
    </submittedName>
</protein>
<dbReference type="STRING" id="1227363.D271_06845"/>
<sequence length="613" mass="69892">MKKRYITGFDGLRTLAVVGVILYHIMPFKFQGGFLGVPIFLVLSGYLITDHLVLEYEQTGTIDLKNFYIKRIKRLYPGLITMLMATTAYITLFQRQLLVNIRGVIVTNLLYVYNWFEIAHGESYFDKFGNQSPFTHLWTLAIEGQFYLFWPLIMLALLVFVRKKQPIFDILFIGSFVSALLMAFMFHPNQDPSRVYYGTDTRLFSIFLGASLAIIWPSGRLRQRLDGRLRLMLDGIGIVSLLLMLWMFMTTSGQSDLVYRGGMYFFSLLATLLIAAVAHPGADLNRMLSNPVFTWVGRRSYGIYIYQYPVLIFYESAVKNIAAHPWLHAIIEIIIICLISEFSYRCIEKKLSKFDYSQTWLVLRDSFRKNSPFKWRQVGIVTATAVTVIALFGIINQPDASAVQKDNQLQQVIQKNEQATAKRKKGKKLTAKEKQEQKAAQASAQKGLTAAQKKRAQMLQVTAVGDSVMADGMETLQNIFPQMYVDAKVGRQVAEIVPILQALKNQGKLADTVLIGEGTNGPFTQQTLDQIMTITKGHKVYWINVHVPTKNWQNQVNSDLEAAAKKYHNLTIIDWYSKSNNHPDWFYSDNVHPNSNGLKYYGDVVARAILKKK</sequence>
<keyword evidence="3 11" id="KW-0808">Transferase</keyword>
<keyword evidence="2" id="KW-1003">Cell membrane</keyword>
<evidence type="ECO:0000313" key="11">
    <source>
        <dbReference type="EMBL" id="EKW98705.1"/>
    </source>
</evidence>
<feature type="transmembrane region" description="Helical" evidence="9">
    <location>
        <begin position="137"/>
        <end position="160"/>
    </location>
</feature>
<feature type="transmembrane region" description="Helical" evidence="9">
    <location>
        <begin position="167"/>
        <end position="186"/>
    </location>
</feature>
<evidence type="ECO:0000256" key="8">
    <source>
        <dbReference type="SAM" id="MobiDB-lite"/>
    </source>
</evidence>
<dbReference type="Pfam" id="PF01757">
    <property type="entry name" value="Acyl_transf_3"/>
    <property type="match status" value="1"/>
</dbReference>
<comment type="caution">
    <text evidence="11">The sequence shown here is derived from an EMBL/GenBank/DDBJ whole genome shotgun (WGS) entry which is preliminary data.</text>
</comment>
<evidence type="ECO:0000259" key="10">
    <source>
        <dbReference type="Pfam" id="PF01757"/>
    </source>
</evidence>
<dbReference type="InterPro" id="IPR002656">
    <property type="entry name" value="Acyl_transf_3_dom"/>
</dbReference>
<dbReference type="GO" id="GO:0009103">
    <property type="term" value="P:lipopolysaccharide biosynthetic process"/>
    <property type="evidence" value="ECO:0007669"/>
    <property type="project" value="TreeGrafter"/>
</dbReference>
<feature type="transmembrane region" description="Helical" evidence="9">
    <location>
        <begin position="292"/>
        <end position="314"/>
    </location>
</feature>
<feature type="transmembrane region" description="Helical" evidence="9">
    <location>
        <begin position="261"/>
        <end position="280"/>
    </location>
</feature>
<dbReference type="EMBL" id="ANAG01000017">
    <property type="protein sequence ID" value="EKW98705.1"/>
    <property type="molecule type" value="Genomic_DNA"/>
</dbReference>
<dbReference type="PATRIC" id="fig|1227363.6.peg.1349"/>
<comment type="subcellular location">
    <subcellularLocation>
        <location evidence="1">Cell membrane</location>
        <topology evidence="1">Multi-pass membrane protein</topology>
    </subcellularLocation>
</comment>
<evidence type="ECO:0000256" key="9">
    <source>
        <dbReference type="SAM" id="Phobius"/>
    </source>
</evidence>
<feature type="transmembrane region" description="Helical" evidence="9">
    <location>
        <begin position="378"/>
        <end position="395"/>
    </location>
</feature>
<feature type="transmembrane region" description="Helical" evidence="9">
    <location>
        <begin position="231"/>
        <end position="249"/>
    </location>
</feature>
<evidence type="ECO:0000256" key="1">
    <source>
        <dbReference type="ARBA" id="ARBA00004651"/>
    </source>
</evidence>
<proteinExistence type="predicted"/>
<dbReference type="GO" id="GO:0005886">
    <property type="term" value="C:plasma membrane"/>
    <property type="evidence" value="ECO:0007669"/>
    <property type="project" value="UniProtKB-SubCell"/>
</dbReference>
<name>M5J5V4_9LACO</name>
<evidence type="ECO:0000256" key="6">
    <source>
        <dbReference type="ARBA" id="ARBA00023136"/>
    </source>
</evidence>
<evidence type="ECO:0000313" key="12">
    <source>
        <dbReference type="Proteomes" id="UP000011912"/>
    </source>
</evidence>
<keyword evidence="12" id="KW-1185">Reference proteome</keyword>
<dbReference type="AlphaFoldDB" id="M5J5V4"/>
<feature type="transmembrane region" description="Helical" evidence="9">
    <location>
        <begin position="201"/>
        <end position="219"/>
    </location>
</feature>
<dbReference type="RefSeq" id="WP_009554789.1">
    <property type="nucleotide sequence ID" value="NZ_ANAG01000017.1"/>
</dbReference>
<evidence type="ECO:0000256" key="5">
    <source>
        <dbReference type="ARBA" id="ARBA00022989"/>
    </source>
</evidence>
<reference evidence="11 12" key="1">
    <citation type="journal article" date="2013" name="Genome Announc.">
        <title>Genome Sequence of Lactobacillus saerimneri 30a (Formerly Lactobacillus sp. Strain 30a), a Reference Lactic Acid Bacterium Strain Producing Biogenic Amines.</title>
        <authorList>
            <person name="Romano A."/>
            <person name="Trip H."/>
            <person name="Campbell-Sills H."/>
            <person name="Bouchez O."/>
            <person name="Sherman D."/>
            <person name="Lolkema J.S."/>
            <person name="Lucas P.M."/>
        </authorList>
    </citation>
    <scope>NUCLEOTIDE SEQUENCE [LARGE SCALE GENOMIC DNA]</scope>
    <source>
        <strain evidence="11 12">30a</strain>
    </source>
</reference>
<feature type="transmembrane region" description="Helical" evidence="9">
    <location>
        <begin position="12"/>
        <end position="28"/>
    </location>
</feature>
<dbReference type="Gene3D" id="3.40.50.1110">
    <property type="entry name" value="SGNH hydrolase"/>
    <property type="match status" value="1"/>
</dbReference>